<dbReference type="InterPro" id="IPR026669">
    <property type="entry name" value="Arsenite_MeTrfase-like"/>
</dbReference>
<keyword evidence="1 10" id="KW-0808">Transferase</keyword>
<dbReference type="InterPro" id="IPR025714">
    <property type="entry name" value="Methyltranfer_dom"/>
</dbReference>
<reference evidence="10 11" key="1">
    <citation type="submission" date="2018-05" db="EMBL/GenBank/DDBJ databases">
        <title>Genomic Encyclopedia of Archaeal and Bacterial Type Strains, Phase II (KMG-II): from individual species to whole genera.</title>
        <authorList>
            <person name="Goeker M."/>
        </authorList>
    </citation>
    <scope>NUCLEOTIDE SEQUENCE [LARGE SCALE GENOMIC DNA]</scope>
    <source>
        <strain evidence="10 11">DSM 22637</strain>
    </source>
</reference>
<dbReference type="EMBL" id="QGGP01000002">
    <property type="protein sequence ID" value="PWK19704.1"/>
    <property type="molecule type" value="Genomic_DNA"/>
</dbReference>
<dbReference type="NCBIfam" id="NF008823">
    <property type="entry name" value="PRK11873.1"/>
    <property type="match status" value="1"/>
</dbReference>
<evidence type="ECO:0000256" key="2">
    <source>
        <dbReference type="ARBA" id="ARBA00022691"/>
    </source>
</evidence>
<dbReference type="PANTHER" id="PTHR43675">
    <property type="entry name" value="ARSENITE METHYLTRANSFERASE"/>
    <property type="match status" value="1"/>
</dbReference>
<evidence type="ECO:0000313" key="10">
    <source>
        <dbReference type="EMBL" id="PWK19704.1"/>
    </source>
</evidence>
<comment type="catalytic activity">
    <reaction evidence="7">
        <text>arsenic triglutathione + 2 [thioredoxin]-dithiol + 2 S-adenosyl-L-methionine + H2O = dimethylarsinous acid + 2 [thioredoxin]-disulfide + 3 glutathione + 2 S-adenosyl-L-homocysteine + 2 H(+)</text>
        <dbReference type="Rhea" id="RHEA:69464"/>
        <dbReference type="Rhea" id="RHEA-COMP:10698"/>
        <dbReference type="Rhea" id="RHEA-COMP:10700"/>
        <dbReference type="ChEBI" id="CHEBI:15377"/>
        <dbReference type="ChEBI" id="CHEBI:15378"/>
        <dbReference type="ChEBI" id="CHEBI:23808"/>
        <dbReference type="ChEBI" id="CHEBI:29950"/>
        <dbReference type="ChEBI" id="CHEBI:50058"/>
        <dbReference type="ChEBI" id="CHEBI:57856"/>
        <dbReference type="ChEBI" id="CHEBI:57925"/>
        <dbReference type="ChEBI" id="CHEBI:59789"/>
        <dbReference type="ChEBI" id="CHEBI:183640"/>
        <dbReference type="EC" id="2.1.1.137"/>
    </reaction>
</comment>
<organism evidence="10 11">
    <name type="scientific">Xanthomarina spongicola</name>
    <dbReference type="NCBI Taxonomy" id="570520"/>
    <lineage>
        <taxon>Bacteria</taxon>
        <taxon>Pseudomonadati</taxon>
        <taxon>Bacteroidota</taxon>
        <taxon>Flavobacteriia</taxon>
        <taxon>Flavobacteriales</taxon>
        <taxon>Flavobacteriaceae</taxon>
        <taxon>Xanthomarina</taxon>
    </lineage>
</organism>
<evidence type="ECO:0000256" key="1">
    <source>
        <dbReference type="ARBA" id="ARBA00022679"/>
    </source>
</evidence>
<keyword evidence="10" id="KW-0489">Methyltransferase</keyword>
<dbReference type="OrthoDB" id="9770553at2"/>
<accession>A0A316DNU7</accession>
<protein>
    <recommendedName>
        <fullName evidence="5">Arsenite methyltransferase</fullName>
        <ecNumber evidence="4">2.1.1.137</ecNumber>
    </recommendedName>
</protein>
<comment type="catalytic activity">
    <reaction evidence="6">
        <text>arsenic triglutathione + [thioredoxin]-dithiol + S-adenosyl-L-methionine + 2 H2O = methylarsonous acid + [thioredoxin]-disulfide + 3 glutathione + S-adenosyl-L-homocysteine + H(+)</text>
        <dbReference type="Rhea" id="RHEA:69460"/>
        <dbReference type="Rhea" id="RHEA-COMP:10698"/>
        <dbReference type="Rhea" id="RHEA-COMP:10700"/>
        <dbReference type="ChEBI" id="CHEBI:15377"/>
        <dbReference type="ChEBI" id="CHEBI:15378"/>
        <dbReference type="ChEBI" id="CHEBI:17826"/>
        <dbReference type="ChEBI" id="CHEBI:29950"/>
        <dbReference type="ChEBI" id="CHEBI:50058"/>
        <dbReference type="ChEBI" id="CHEBI:57856"/>
        <dbReference type="ChEBI" id="CHEBI:57925"/>
        <dbReference type="ChEBI" id="CHEBI:59789"/>
        <dbReference type="ChEBI" id="CHEBI:183640"/>
        <dbReference type="EC" id="2.1.1.137"/>
    </reaction>
</comment>
<evidence type="ECO:0000259" key="9">
    <source>
        <dbReference type="Pfam" id="PF13847"/>
    </source>
</evidence>
<dbReference type="PANTHER" id="PTHR43675:SF8">
    <property type="entry name" value="ARSENITE METHYLTRANSFERASE"/>
    <property type="match status" value="1"/>
</dbReference>
<evidence type="ECO:0000256" key="6">
    <source>
        <dbReference type="ARBA" id="ARBA00047941"/>
    </source>
</evidence>
<dbReference type="Proteomes" id="UP000245430">
    <property type="component" value="Unassembled WGS sequence"/>
</dbReference>
<name>A0A316DNU7_9FLAO</name>
<evidence type="ECO:0000256" key="4">
    <source>
        <dbReference type="ARBA" id="ARBA00034521"/>
    </source>
</evidence>
<gene>
    <name evidence="10" type="ORF">LX78_01054</name>
</gene>
<dbReference type="RefSeq" id="WP_109681586.1">
    <property type="nucleotide sequence ID" value="NZ_QGGP01000002.1"/>
</dbReference>
<evidence type="ECO:0000313" key="11">
    <source>
        <dbReference type="Proteomes" id="UP000245430"/>
    </source>
</evidence>
<proteinExistence type="inferred from homology"/>
<dbReference type="Pfam" id="PF13847">
    <property type="entry name" value="Methyltransf_31"/>
    <property type="match status" value="1"/>
</dbReference>
<evidence type="ECO:0000256" key="3">
    <source>
        <dbReference type="ARBA" id="ARBA00034487"/>
    </source>
</evidence>
<keyword evidence="11" id="KW-1185">Reference proteome</keyword>
<dbReference type="AlphaFoldDB" id="A0A316DNU7"/>
<comment type="similarity">
    <text evidence="3">Belongs to the methyltransferase superfamily. Arsenite methyltransferase family.</text>
</comment>
<evidence type="ECO:0000256" key="5">
    <source>
        <dbReference type="ARBA" id="ARBA00034545"/>
    </source>
</evidence>
<comment type="catalytic activity">
    <reaction evidence="8">
        <text>arsenic triglutathione + 3 [thioredoxin]-dithiol + 3 S-adenosyl-L-methionine = trimethylarsine + 3 [thioredoxin]-disulfide + 3 glutathione + 3 S-adenosyl-L-homocysteine + 3 H(+)</text>
        <dbReference type="Rhea" id="RHEA:69432"/>
        <dbReference type="Rhea" id="RHEA-COMP:10698"/>
        <dbReference type="Rhea" id="RHEA-COMP:10700"/>
        <dbReference type="ChEBI" id="CHEBI:15378"/>
        <dbReference type="ChEBI" id="CHEBI:27130"/>
        <dbReference type="ChEBI" id="CHEBI:29950"/>
        <dbReference type="ChEBI" id="CHEBI:50058"/>
        <dbReference type="ChEBI" id="CHEBI:57856"/>
        <dbReference type="ChEBI" id="CHEBI:57925"/>
        <dbReference type="ChEBI" id="CHEBI:59789"/>
        <dbReference type="ChEBI" id="CHEBI:183640"/>
        <dbReference type="EC" id="2.1.1.137"/>
    </reaction>
</comment>
<dbReference type="GO" id="GO:0032259">
    <property type="term" value="P:methylation"/>
    <property type="evidence" value="ECO:0007669"/>
    <property type="project" value="UniProtKB-KW"/>
</dbReference>
<dbReference type="EC" id="2.1.1.137" evidence="4"/>
<dbReference type="SUPFAM" id="SSF53335">
    <property type="entry name" value="S-adenosyl-L-methionine-dependent methyltransferases"/>
    <property type="match status" value="1"/>
</dbReference>
<comment type="caution">
    <text evidence="10">The sequence shown here is derived from an EMBL/GenBank/DDBJ whole genome shotgun (WGS) entry which is preliminary data.</text>
</comment>
<sequence length="295" mass="32194">MKKEQELKDIVKERYAKIAEQGKAENASSCCGATTPSNKVYNIMMDDYSETSGYIEDADLGLGCGLPTQFAQIKKGDTVIDLGSGAGNDCFVARHETGSEGKVIGIDFTPIMIQKARINAEKLGYNNVEFREGDIDAMPVSNDVADVIVSNCVLNLVPNKEKVIAEIHRVLKPGGHFSISDIVLVGELPVALKEDAEMYAGCVAGAIQKDDYLKFIEDRNFKNIKVQKEKTINIPDDILGKYLSQDEINSFNKGTTGIFSITVYAEKDGVKQEKPKLKLSEIEASDCCEPTSGCC</sequence>
<keyword evidence="2" id="KW-0949">S-adenosyl-L-methionine</keyword>
<feature type="domain" description="Methyltransferase" evidence="9">
    <location>
        <begin position="73"/>
        <end position="218"/>
    </location>
</feature>
<dbReference type="GO" id="GO:0030791">
    <property type="term" value="F:arsenite methyltransferase activity"/>
    <property type="evidence" value="ECO:0007669"/>
    <property type="project" value="UniProtKB-EC"/>
</dbReference>
<evidence type="ECO:0000256" key="8">
    <source>
        <dbReference type="ARBA" id="ARBA00048428"/>
    </source>
</evidence>
<dbReference type="InterPro" id="IPR029063">
    <property type="entry name" value="SAM-dependent_MTases_sf"/>
</dbReference>
<evidence type="ECO:0000256" key="7">
    <source>
        <dbReference type="ARBA" id="ARBA00047943"/>
    </source>
</evidence>
<dbReference type="Gene3D" id="3.40.50.150">
    <property type="entry name" value="Vaccinia Virus protein VP39"/>
    <property type="match status" value="1"/>
</dbReference>
<dbReference type="CDD" id="cd02440">
    <property type="entry name" value="AdoMet_MTases"/>
    <property type="match status" value="1"/>
</dbReference>